<dbReference type="EMBL" id="CAICTM010003322">
    <property type="protein sequence ID" value="CAB9531210.1"/>
    <property type="molecule type" value="Genomic_DNA"/>
</dbReference>
<organism evidence="1 2">
    <name type="scientific">Seminavis robusta</name>
    <dbReference type="NCBI Taxonomy" id="568900"/>
    <lineage>
        <taxon>Eukaryota</taxon>
        <taxon>Sar</taxon>
        <taxon>Stramenopiles</taxon>
        <taxon>Ochrophyta</taxon>
        <taxon>Bacillariophyta</taxon>
        <taxon>Bacillariophyceae</taxon>
        <taxon>Bacillariophycidae</taxon>
        <taxon>Naviculales</taxon>
        <taxon>Naviculaceae</taxon>
        <taxon>Seminavis</taxon>
    </lineage>
</organism>
<comment type="caution">
    <text evidence="1">The sequence shown here is derived from an EMBL/GenBank/DDBJ whole genome shotgun (WGS) entry which is preliminary data.</text>
</comment>
<name>A0A9N8F396_9STRA</name>
<sequence length="358" mass="39173">MSNCASPQINFQQVKEQWRTATNGMKVRSLANNSRRLCGGFFVLNEHGNAATLGFCYEAYHKNYGITVAHLADYVDADGNVVRVGQVGGKLYAFDSDEPDANGVHAQVEIGTIVSIDRATDSMLFEVRPEVRIEPRVLNVSRGQNATFPEEAISIPPSPGQNGSSSTLFTTLAGFGAQRRRALGRVVGQISSTEANSGILEEDLCIQSFDPNDDNDESHASGKVPLTDGGDCGMFLLDVYANLWGMHHVLRYKGSTREYTSCCVPIKNILEAPSHKEFFPQHKDSALLQSSPRIIRSSSLKENSQPALDDDCVVLNKPLTFKTKTKELAPYHQDYSHQPKLAKTKIVPLAPFGGNKAV</sequence>
<protein>
    <submittedName>
        <fullName evidence="1">Uncharacterized protein</fullName>
    </submittedName>
</protein>
<reference evidence="1" key="1">
    <citation type="submission" date="2020-06" db="EMBL/GenBank/DDBJ databases">
        <authorList>
            <consortium name="Plant Systems Biology data submission"/>
        </authorList>
    </citation>
    <scope>NUCLEOTIDE SEQUENCE</scope>
    <source>
        <strain evidence="1">D6</strain>
    </source>
</reference>
<keyword evidence="2" id="KW-1185">Reference proteome</keyword>
<evidence type="ECO:0000313" key="2">
    <source>
        <dbReference type="Proteomes" id="UP001153069"/>
    </source>
</evidence>
<accession>A0A9N8F396</accession>
<gene>
    <name evidence="1" type="ORF">SEMRO_3324_G346820.1</name>
</gene>
<proteinExistence type="predicted"/>
<dbReference type="Proteomes" id="UP001153069">
    <property type="component" value="Unassembled WGS sequence"/>
</dbReference>
<evidence type="ECO:0000313" key="1">
    <source>
        <dbReference type="EMBL" id="CAB9531210.1"/>
    </source>
</evidence>
<dbReference type="AlphaFoldDB" id="A0A9N8F396"/>